<proteinExistence type="predicted"/>
<name>A0A2S5B1C4_9BASI</name>
<feature type="compositionally biased region" description="Low complexity" evidence="1">
    <location>
        <begin position="253"/>
        <end position="262"/>
    </location>
</feature>
<dbReference type="EMBL" id="PJQD01000113">
    <property type="protein sequence ID" value="POY70592.1"/>
    <property type="molecule type" value="Genomic_DNA"/>
</dbReference>
<gene>
    <name evidence="2" type="ORF">BMF94_6370</name>
</gene>
<feature type="compositionally biased region" description="Acidic residues" evidence="1">
    <location>
        <begin position="268"/>
        <end position="283"/>
    </location>
</feature>
<feature type="compositionally biased region" description="Low complexity" evidence="1">
    <location>
        <begin position="337"/>
        <end position="355"/>
    </location>
</feature>
<organism evidence="2 3">
    <name type="scientific">Rhodotorula taiwanensis</name>
    <dbReference type="NCBI Taxonomy" id="741276"/>
    <lineage>
        <taxon>Eukaryota</taxon>
        <taxon>Fungi</taxon>
        <taxon>Dikarya</taxon>
        <taxon>Basidiomycota</taxon>
        <taxon>Pucciniomycotina</taxon>
        <taxon>Microbotryomycetes</taxon>
        <taxon>Sporidiobolales</taxon>
        <taxon>Sporidiobolaceae</taxon>
        <taxon>Rhodotorula</taxon>
    </lineage>
</organism>
<dbReference type="AlphaFoldDB" id="A0A2S5B1C4"/>
<feature type="compositionally biased region" description="Polar residues" evidence="1">
    <location>
        <begin position="546"/>
        <end position="555"/>
    </location>
</feature>
<dbReference type="STRING" id="741276.A0A2S5B1C4"/>
<feature type="compositionally biased region" description="Basic and acidic residues" evidence="1">
    <location>
        <begin position="193"/>
        <end position="237"/>
    </location>
</feature>
<feature type="region of interest" description="Disordered" evidence="1">
    <location>
        <begin position="526"/>
        <end position="555"/>
    </location>
</feature>
<reference evidence="2 3" key="1">
    <citation type="journal article" date="2018" name="Front. Microbiol.">
        <title>Prospects for Fungal Bioremediation of Acidic Radioactive Waste Sites: Characterization and Genome Sequence of Rhodotorula taiwanensis MD1149.</title>
        <authorList>
            <person name="Tkavc R."/>
            <person name="Matrosova V.Y."/>
            <person name="Grichenko O.E."/>
            <person name="Gostincar C."/>
            <person name="Volpe R.P."/>
            <person name="Klimenkova P."/>
            <person name="Gaidamakova E.K."/>
            <person name="Zhou C.E."/>
            <person name="Stewart B.J."/>
            <person name="Lyman M.G."/>
            <person name="Malfatti S.A."/>
            <person name="Rubinfeld B."/>
            <person name="Courtot M."/>
            <person name="Singh J."/>
            <person name="Dalgard C.L."/>
            <person name="Hamilton T."/>
            <person name="Frey K.G."/>
            <person name="Gunde-Cimerman N."/>
            <person name="Dugan L."/>
            <person name="Daly M.J."/>
        </authorList>
    </citation>
    <scope>NUCLEOTIDE SEQUENCE [LARGE SCALE GENOMIC DNA]</scope>
    <source>
        <strain evidence="2 3">MD1149</strain>
    </source>
</reference>
<protein>
    <submittedName>
        <fullName evidence="2">Uncharacterized protein</fullName>
    </submittedName>
</protein>
<sequence>MQSPYSPLDHPHRPERSPPLVPLPLDDAADSTLTYYEQRYTEAYDPRTRSQATAGYGGPYPYDTAAFAPPYLGHSHEPQPSYPRHFAPDAAYSHDDYYARTSPATTPYAVMPPDPYAAGASNAGPSSTYFPQHQHTPLHIQRHVDYYATPQSPYDPAVSTSAYRRSTAARGDGRKTSPASSGGGAPSPNLDYEVARREREREDVEREAGRREIEERERVKREAAWRRQSTRHERARVEPSSPEHALGVGYRTLLGDYADDAGPAGGLDVEEEDDDPAAADNLEDLLREVRGDLVPALVERGDRDRSDGGSGSHKGGPYAPRPWNVDPAPPAPDRRAYATSASNSPRRSVSSSTSSETLQYRLYGNTDDGPDPKRDNPPRASSSGEAKQDDQRPLKRARHGSSTPRTEDDGAESQSALEDACRLPRKFCADYARARELPLDAETRMADREPSLGEENKGQWSLFGETLHALTPATQVLMARAMRDITYSDRLRLYDHPEALAELERAVPWFTTLLTLIQDRYELAGSTSVAPQDPPPIAPTAEETLQDASESLSAS</sequence>
<feature type="region of interest" description="Disordered" evidence="1">
    <location>
        <begin position="1"/>
        <end position="28"/>
    </location>
</feature>
<dbReference type="Proteomes" id="UP000237144">
    <property type="component" value="Unassembled WGS sequence"/>
</dbReference>
<feature type="region of interest" description="Disordered" evidence="1">
    <location>
        <begin position="149"/>
        <end position="417"/>
    </location>
</feature>
<keyword evidence="3" id="KW-1185">Reference proteome</keyword>
<evidence type="ECO:0000313" key="2">
    <source>
        <dbReference type="EMBL" id="POY70592.1"/>
    </source>
</evidence>
<accession>A0A2S5B1C4</accession>
<evidence type="ECO:0000256" key="1">
    <source>
        <dbReference type="SAM" id="MobiDB-lite"/>
    </source>
</evidence>
<comment type="caution">
    <text evidence="2">The sequence shown here is derived from an EMBL/GenBank/DDBJ whole genome shotgun (WGS) entry which is preliminary data.</text>
</comment>
<evidence type="ECO:0000313" key="3">
    <source>
        <dbReference type="Proteomes" id="UP000237144"/>
    </source>
</evidence>
<dbReference type="OrthoDB" id="2536965at2759"/>